<dbReference type="FunFam" id="2.20.100.10:FF:000007">
    <property type="entry name" value="Thrombospondin 1"/>
    <property type="match status" value="1"/>
</dbReference>
<dbReference type="PANTHER" id="PTHR22906:SF46">
    <property type="entry name" value="HEMICENTIN-1-LIKE"/>
    <property type="match status" value="1"/>
</dbReference>
<feature type="region of interest" description="Disordered" evidence="4">
    <location>
        <begin position="1423"/>
        <end position="1445"/>
    </location>
</feature>
<evidence type="ECO:0000259" key="6">
    <source>
        <dbReference type="PROSITE" id="PS50835"/>
    </source>
</evidence>
<evidence type="ECO:0000313" key="8">
    <source>
        <dbReference type="Proteomes" id="UP001152320"/>
    </source>
</evidence>
<dbReference type="CDD" id="cd00110">
    <property type="entry name" value="LamG"/>
    <property type="match status" value="2"/>
</dbReference>
<dbReference type="InterPro" id="IPR000884">
    <property type="entry name" value="TSP1_rpt"/>
</dbReference>
<keyword evidence="5" id="KW-0732">Signal</keyword>
<sequence length="1931" mass="217004">MDYRNIFFLSILLGSTWTVIQSSSPTASITDQLLLLKPEERDRFAKRCFRESVCSREDLDSFVWMSQHAKLKGQDRFWYSYQCALSKKQADCPVDGGWSNWGQWGECVSGCGTSLTKRYRNCTNPAPRRGGFVCDGQASQVTNCESLTACKVEGLNVTDVLSRARKVLETFHKREPELGMMCATSRCSYQQVDDVVTPNSLAEQYWSNLQCVKYLHGCPVDGGWEEWSPWSECSSRCGEGRAFRRRRCNQPEPGNGGASCEGPPLEEGQCFNFSCTNTVGVMLSPWSSWTECPVTCGEGLVFSTRRCVGAATCDILKGQRVERMTRTASCVHDVCDRKGGWSEWSDWTECTALCGNGTRYRLRACDNPTPIGEGNECEGEGHENEACRHWENFCDPNKNQEYSEWDEWSHCSRTCKGGFQIRGRTCLGELDCNGAFHDRKACNLEKLCPVDGGWSEWSQWSVCSQTCGEGTSDRHRVCNKPYPQFGGLPCEGKSQQIQDCNRLDCPANITYWGDWNSWSVCSDECGGGTQQRTRECFLGTEKRSLAECGGEFEQTSVCNFQQCSVDGNWAGWSEWTTCSATCGDGRKTRDRTCTDPAPEGQGTPCEGLGTDVLHCSLTPCQPHRSYVYTFDSSAFIAYRRLARPTKHCLLFVRFYPTGNDGLLVLKRDEDINDVFIIVRLIGGRIDLHARAGSAHAKVQLGGVQATKLKYFILFQLSKWNEVEIGLSGNKAWLRINDGIINSTDFTSALPHYLDWDMPLHLAGALPHLLPQDSSYPVPGFHGKISEFRMNYQELRLTSEIDQWKGAGVPYVTLNVGEELAEVDSQLTQFGGGSYITIPVEITSDTHVRPLVVELIVKLEGDNGLLLYNVGEEPGSHLAVFIRDYVPILAIDFGNDLLETNCESIPLHTWVTLDILVDGPYAEIRVNKGPAGQVSSPYQDTYYKPRRSMSVGGASPADMAVVTLAVGVTKGFEGYIFTSTVNGDKFLSSENVIRNPNKTVNSASATVSGHYQEVREPEGSSIILRCIYHNLIQSGAWKPAENQRWLPVRWLKGDQILDIGDHIKLENRDPIIPFTSSLHLRNLDENFEGLYACQVHHNGRGIITQAFGVSVFNGEYYDFDPDIVGDVMIVVSVCLLAIIVVGTVIFSFIPSLRKRFTLLQNVHKITNFCLGIPRRIVKKKDVPQTTRRKLLDEINATYDNFVARVEKAKENATKGTLNSSLLDEINATYDDFLERVVRARNMSNIDEEHLKEINATYEKFLQRMNRDKKKDVLKEINETYENFLERSQRDSNRPRVDKGLLEEVSATYENFKEREEKAKKKTALMSEIKDTHPSARKEREGLKKKLLGDIDKTYEDFKAREEKETKRAALMKAVKETKGRFQKPKRVKQQIGALIEDVNKMYDSFKEREKKALKKKWLMNEIKSKKQGDSEETERPPKALLEDVRQTYDNFKDREIKQTRKAALMEQIKTAAGESSEKEGGKRVKKELLAEITGLYDEVKEKSEMAKRRNTLMQEIKDTGKEVEKDRNQREKISTKKASVMKDVAALYDSMKDREKRLVLRKMLMREIEENYDGSLSYEEQGMGMATKDSVETLRQRSSMMASTSGPRAEGVTKKSVSFLSPDHSPMMTAADAREGLEDDEEGFSEFTSEDEDNDLDNDDLHETMTDLLSKSDEDQEENNEQLEANTNFSNARNITTATHDSSHSEGSNTALLEERRPSVKELAKRLSASLTLLPDKQRSSPLSRSNFSGLSSVSASAMSKIASETNQSSHTAHADTRSTSDGMNGPIIDPQVMQKVDLETHIDEEKVSSLTRISTPAASIPPPPPPPPEGFGIRQTFSVSQYEDQDNSHLTPFISSSTELEEVETDGTIASNNNNETYETQNQSVTNLFTRRGTEGGATSLLYDVIVREYSPIAEGQSEREEPLPRSLQDG</sequence>
<keyword evidence="2" id="KW-1015">Disulfide bond</keyword>
<feature type="region of interest" description="Disordered" evidence="4">
    <location>
        <begin position="1516"/>
        <end position="1535"/>
    </location>
</feature>
<dbReference type="InterPro" id="IPR013783">
    <property type="entry name" value="Ig-like_fold"/>
</dbReference>
<feature type="compositionally biased region" description="Acidic residues" evidence="4">
    <location>
        <begin position="1636"/>
        <end position="1657"/>
    </location>
</feature>
<feature type="domain" description="Ig-like" evidence="6">
    <location>
        <begin position="995"/>
        <end position="1109"/>
    </location>
</feature>
<feature type="compositionally biased region" description="Basic and acidic residues" evidence="4">
    <location>
        <begin position="1516"/>
        <end position="1533"/>
    </location>
</feature>
<comment type="caution">
    <text evidence="7">The sequence shown here is derived from an EMBL/GenBank/DDBJ whole genome shotgun (WGS) entry which is preliminary data.</text>
</comment>
<dbReference type="SUPFAM" id="SSF82895">
    <property type="entry name" value="TSP-1 type 1 repeat"/>
    <property type="match status" value="8"/>
</dbReference>
<dbReference type="SUPFAM" id="SSF49899">
    <property type="entry name" value="Concanavalin A-like lectins/glucanases"/>
    <property type="match status" value="2"/>
</dbReference>
<protein>
    <submittedName>
        <fullName evidence="7">Coadhesin</fullName>
    </submittedName>
</protein>
<dbReference type="SMART" id="SM00209">
    <property type="entry name" value="TSP1"/>
    <property type="match status" value="8"/>
</dbReference>
<dbReference type="Gene3D" id="2.20.100.10">
    <property type="entry name" value="Thrombospondin type-1 (TSP1) repeat"/>
    <property type="match status" value="8"/>
</dbReference>
<name>A0A9Q1C101_HOLLE</name>
<evidence type="ECO:0000313" key="7">
    <source>
        <dbReference type="EMBL" id="KAJ8037143.1"/>
    </source>
</evidence>
<reference evidence="7" key="1">
    <citation type="submission" date="2021-10" db="EMBL/GenBank/DDBJ databases">
        <title>Tropical sea cucumber genome reveals ecological adaptation and Cuvierian tubules defense mechanism.</title>
        <authorList>
            <person name="Chen T."/>
        </authorList>
    </citation>
    <scope>NUCLEOTIDE SEQUENCE</scope>
    <source>
        <strain evidence="7">Nanhai2018</strain>
        <tissue evidence="7">Muscle</tissue>
    </source>
</reference>
<dbReference type="EMBL" id="JAIZAY010000008">
    <property type="protein sequence ID" value="KAJ8037143.1"/>
    <property type="molecule type" value="Genomic_DNA"/>
</dbReference>
<evidence type="ECO:0000256" key="2">
    <source>
        <dbReference type="ARBA" id="ARBA00023157"/>
    </source>
</evidence>
<dbReference type="InterPro" id="IPR036383">
    <property type="entry name" value="TSP1_rpt_sf"/>
</dbReference>
<evidence type="ECO:0000256" key="5">
    <source>
        <dbReference type="SAM" id="SignalP"/>
    </source>
</evidence>
<dbReference type="Proteomes" id="UP001152320">
    <property type="component" value="Chromosome 8"/>
</dbReference>
<dbReference type="InterPro" id="IPR001791">
    <property type="entry name" value="Laminin_G"/>
</dbReference>
<dbReference type="PROSITE" id="PS50092">
    <property type="entry name" value="TSP1"/>
    <property type="match status" value="8"/>
</dbReference>
<dbReference type="CDD" id="cd00096">
    <property type="entry name" value="Ig"/>
    <property type="match status" value="1"/>
</dbReference>
<dbReference type="InterPro" id="IPR052065">
    <property type="entry name" value="Compl_asym_regulator"/>
</dbReference>
<feature type="chain" id="PRO_5040469870" evidence="5">
    <location>
        <begin position="23"/>
        <end position="1931"/>
    </location>
</feature>
<feature type="compositionally biased region" description="Low complexity" evidence="4">
    <location>
        <begin position="1871"/>
        <end position="1882"/>
    </location>
</feature>
<dbReference type="OrthoDB" id="10062639at2759"/>
<dbReference type="Gene3D" id="2.60.120.200">
    <property type="match status" value="2"/>
</dbReference>
<feature type="compositionally biased region" description="Polar residues" evidence="4">
    <location>
        <begin position="1682"/>
        <end position="1710"/>
    </location>
</feature>
<feature type="region of interest" description="Disordered" evidence="4">
    <location>
        <begin position="1858"/>
        <end position="1882"/>
    </location>
</feature>
<feature type="region of interest" description="Disordered" evidence="4">
    <location>
        <begin position="1597"/>
        <end position="1716"/>
    </location>
</feature>
<feature type="region of interest" description="Disordered" evidence="4">
    <location>
        <begin position="1911"/>
        <end position="1931"/>
    </location>
</feature>
<feature type="region of interest" description="Disordered" evidence="4">
    <location>
        <begin position="1758"/>
        <end position="1788"/>
    </location>
</feature>
<keyword evidence="8" id="KW-1185">Reference proteome</keyword>
<dbReference type="FunFam" id="2.20.100.10:FF:000002">
    <property type="entry name" value="Unc-5 netrin receptor C"/>
    <property type="match status" value="1"/>
</dbReference>
<dbReference type="PRINTS" id="PR01705">
    <property type="entry name" value="TSP1REPEAT"/>
</dbReference>
<evidence type="ECO:0000256" key="1">
    <source>
        <dbReference type="ARBA" id="ARBA00022737"/>
    </source>
</evidence>
<feature type="signal peptide" evidence="5">
    <location>
        <begin position="1"/>
        <end position="22"/>
    </location>
</feature>
<evidence type="ECO:0000256" key="3">
    <source>
        <dbReference type="SAM" id="Coils"/>
    </source>
</evidence>
<feature type="compositionally biased region" description="Basic and acidic residues" evidence="4">
    <location>
        <begin position="1658"/>
        <end position="1672"/>
    </location>
</feature>
<dbReference type="InterPro" id="IPR036179">
    <property type="entry name" value="Ig-like_dom_sf"/>
</dbReference>
<dbReference type="Gene3D" id="2.60.40.10">
    <property type="entry name" value="Immunoglobulins"/>
    <property type="match status" value="1"/>
</dbReference>
<evidence type="ECO:0000256" key="4">
    <source>
        <dbReference type="SAM" id="MobiDB-lite"/>
    </source>
</evidence>
<dbReference type="Pfam" id="PF02210">
    <property type="entry name" value="Laminin_G_2"/>
    <property type="match status" value="1"/>
</dbReference>
<dbReference type="PANTHER" id="PTHR22906">
    <property type="entry name" value="PROPERDIN"/>
    <property type="match status" value="1"/>
</dbReference>
<dbReference type="SUPFAM" id="SSF48726">
    <property type="entry name" value="Immunoglobulin"/>
    <property type="match status" value="1"/>
</dbReference>
<dbReference type="InterPro" id="IPR013320">
    <property type="entry name" value="ConA-like_dom_sf"/>
</dbReference>
<keyword evidence="1" id="KW-0677">Repeat</keyword>
<gene>
    <name evidence="7" type="ORF">HOLleu_17889</name>
</gene>
<dbReference type="Pfam" id="PF00090">
    <property type="entry name" value="TSP_1"/>
    <property type="match status" value="8"/>
</dbReference>
<organism evidence="7 8">
    <name type="scientific">Holothuria leucospilota</name>
    <name type="common">Black long sea cucumber</name>
    <name type="synonym">Mertensiothuria leucospilota</name>
    <dbReference type="NCBI Taxonomy" id="206669"/>
    <lineage>
        <taxon>Eukaryota</taxon>
        <taxon>Metazoa</taxon>
        <taxon>Echinodermata</taxon>
        <taxon>Eleutherozoa</taxon>
        <taxon>Echinozoa</taxon>
        <taxon>Holothuroidea</taxon>
        <taxon>Aspidochirotacea</taxon>
        <taxon>Aspidochirotida</taxon>
        <taxon>Holothuriidae</taxon>
        <taxon>Holothuria</taxon>
    </lineage>
</organism>
<dbReference type="InterPro" id="IPR007110">
    <property type="entry name" value="Ig-like_dom"/>
</dbReference>
<proteinExistence type="predicted"/>
<dbReference type="FunFam" id="2.20.100.10:FF:000001">
    <property type="entry name" value="semaphorin-5A isoform X1"/>
    <property type="match status" value="3"/>
</dbReference>
<dbReference type="PROSITE" id="PS50835">
    <property type="entry name" value="IG_LIKE"/>
    <property type="match status" value="1"/>
</dbReference>
<accession>A0A9Q1C101</accession>
<keyword evidence="3" id="KW-0175">Coiled coil</keyword>
<feature type="coiled-coil region" evidence="3">
    <location>
        <begin position="1265"/>
        <end position="1320"/>
    </location>
</feature>